<dbReference type="PANTHER" id="PTHR30589">
    <property type="entry name" value="PROLIPOPROTEIN DIACYLGLYCERYL TRANSFERASE"/>
    <property type="match status" value="1"/>
</dbReference>
<dbReference type="EC" id="2.5.1.145" evidence="7"/>
<sequence length="365" mass="41041">MGVDFIAFPKLGIRLEVSPEAFELGPVFGIGPISVHWYGIVISVAILLCLILATKQAEKFRIREEDLIDMFLFALPVSVIFARLFFVVFKWDLFKNDLKRILYIWEGGLAIYGAVIGAVLSVFIFSRIRKIRMWTLVDFACVYLPLAQAIGRWGNFFNQELYGKNTDLPWGMTGNIIQTFPDPGIDPNKLVHPTFLYESIWNFLAFFILLAIRKRNRVPGRVFAWYLMLYSFARFNLEFLRVDDFQSGNNVRYNQVFAAVLFVGAAIFLFIAAIRAKTRKEIPAEGGQSAYAEVLNRLREEEKQQERIVSNDTATVLADNENGKAAAEPVPETRDKIPAGADDAAAETAENPDGTVDTTPSGSGN</sequence>
<dbReference type="EMBL" id="FQZP01000016">
    <property type="protein sequence ID" value="SHI95070.1"/>
    <property type="molecule type" value="Genomic_DNA"/>
</dbReference>
<dbReference type="GO" id="GO:0042158">
    <property type="term" value="P:lipoprotein biosynthetic process"/>
    <property type="evidence" value="ECO:0007669"/>
    <property type="project" value="UniProtKB-UniRule"/>
</dbReference>
<feature type="transmembrane region" description="Helical" evidence="7">
    <location>
        <begin position="35"/>
        <end position="55"/>
    </location>
</feature>
<keyword evidence="10" id="KW-1185">Reference proteome</keyword>
<feature type="region of interest" description="Disordered" evidence="8">
    <location>
        <begin position="317"/>
        <end position="365"/>
    </location>
</feature>
<feature type="compositionally biased region" description="Polar residues" evidence="8">
    <location>
        <begin position="356"/>
        <end position="365"/>
    </location>
</feature>
<dbReference type="Proteomes" id="UP000324781">
    <property type="component" value="Unassembled WGS sequence"/>
</dbReference>
<accession>A0A1M6FBI1</accession>
<feature type="transmembrane region" description="Helical" evidence="7">
    <location>
        <begin position="101"/>
        <end position="126"/>
    </location>
</feature>
<feature type="transmembrane region" description="Helical" evidence="7">
    <location>
        <begin position="67"/>
        <end position="89"/>
    </location>
</feature>
<gene>
    <name evidence="7" type="primary">lgt</name>
    <name evidence="9" type="ORF">SAMN05444373_101614</name>
</gene>
<evidence type="ECO:0000313" key="10">
    <source>
        <dbReference type="Proteomes" id="UP000324781"/>
    </source>
</evidence>
<evidence type="ECO:0000313" key="9">
    <source>
        <dbReference type="EMBL" id="SHI95070.1"/>
    </source>
</evidence>
<protein>
    <recommendedName>
        <fullName evidence="7">Phosphatidylglycerol--prolipoprotein diacylglyceryl transferase</fullName>
        <ecNumber evidence="7">2.5.1.145</ecNumber>
    </recommendedName>
</protein>
<comment type="pathway">
    <text evidence="7">Protein modification; lipoprotein biosynthesis (diacylglyceryl transfer).</text>
</comment>
<name>A0A1M6FBI1_9FIRM</name>
<dbReference type="PANTHER" id="PTHR30589:SF0">
    <property type="entry name" value="PHOSPHATIDYLGLYCEROL--PROLIPOPROTEIN DIACYLGLYCERYL TRANSFERASE"/>
    <property type="match status" value="1"/>
</dbReference>
<feature type="transmembrane region" description="Helical" evidence="7">
    <location>
        <begin position="195"/>
        <end position="212"/>
    </location>
</feature>
<keyword evidence="3 7" id="KW-0808">Transferase</keyword>
<dbReference type="RefSeq" id="WP_149678464.1">
    <property type="nucleotide sequence ID" value="NZ_DAONMB010000039.1"/>
</dbReference>
<dbReference type="GO" id="GO:0005886">
    <property type="term" value="C:plasma membrane"/>
    <property type="evidence" value="ECO:0007669"/>
    <property type="project" value="UniProtKB-SubCell"/>
</dbReference>
<feature type="transmembrane region" description="Helical" evidence="7">
    <location>
        <begin position="254"/>
        <end position="274"/>
    </location>
</feature>
<dbReference type="HAMAP" id="MF_01147">
    <property type="entry name" value="Lgt"/>
    <property type="match status" value="1"/>
</dbReference>
<keyword evidence="6 7" id="KW-0472">Membrane</keyword>
<keyword evidence="2 7" id="KW-1003">Cell membrane</keyword>
<evidence type="ECO:0000256" key="3">
    <source>
        <dbReference type="ARBA" id="ARBA00022679"/>
    </source>
</evidence>
<evidence type="ECO:0000256" key="5">
    <source>
        <dbReference type="ARBA" id="ARBA00022989"/>
    </source>
</evidence>
<proteinExistence type="inferred from homology"/>
<dbReference type="AlphaFoldDB" id="A0A1M6FBI1"/>
<keyword evidence="5 7" id="KW-1133">Transmembrane helix</keyword>
<dbReference type="GO" id="GO:0008961">
    <property type="term" value="F:phosphatidylglycerol-prolipoprotein diacylglyceryl transferase activity"/>
    <property type="evidence" value="ECO:0007669"/>
    <property type="project" value="UniProtKB-UniRule"/>
</dbReference>
<reference evidence="9 10" key="1">
    <citation type="submission" date="2016-11" db="EMBL/GenBank/DDBJ databases">
        <authorList>
            <person name="Varghese N."/>
            <person name="Submissions S."/>
        </authorList>
    </citation>
    <scope>NUCLEOTIDE SEQUENCE [LARGE SCALE GENOMIC DNA]</scope>
    <source>
        <strain evidence="9 10">DSM 19027</strain>
    </source>
</reference>
<feature type="transmembrane region" description="Helical" evidence="7">
    <location>
        <begin position="133"/>
        <end position="151"/>
    </location>
</feature>
<feature type="compositionally biased region" description="Low complexity" evidence="8">
    <location>
        <begin position="339"/>
        <end position="349"/>
    </location>
</feature>
<comment type="subcellular location">
    <subcellularLocation>
        <location evidence="7">Cell membrane</location>
        <topology evidence="7">Multi-pass membrane protein</topology>
    </subcellularLocation>
</comment>
<comment type="similarity">
    <text evidence="1 7">Belongs to the Lgt family.</text>
</comment>
<comment type="catalytic activity">
    <reaction evidence="7">
        <text>L-cysteinyl-[prolipoprotein] + a 1,2-diacyl-sn-glycero-3-phospho-(1'-sn-glycerol) = an S-1,2-diacyl-sn-glyceryl-L-cysteinyl-[prolipoprotein] + sn-glycerol 1-phosphate + H(+)</text>
        <dbReference type="Rhea" id="RHEA:56712"/>
        <dbReference type="Rhea" id="RHEA-COMP:14679"/>
        <dbReference type="Rhea" id="RHEA-COMP:14680"/>
        <dbReference type="ChEBI" id="CHEBI:15378"/>
        <dbReference type="ChEBI" id="CHEBI:29950"/>
        <dbReference type="ChEBI" id="CHEBI:57685"/>
        <dbReference type="ChEBI" id="CHEBI:64716"/>
        <dbReference type="ChEBI" id="CHEBI:140658"/>
        <dbReference type="EC" id="2.5.1.145"/>
    </reaction>
</comment>
<dbReference type="InterPro" id="IPR001640">
    <property type="entry name" value="Lgt"/>
</dbReference>
<keyword evidence="4 7" id="KW-0812">Transmembrane</keyword>
<keyword evidence="9" id="KW-0449">Lipoprotein</keyword>
<feature type="transmembrane region" description="Helical" evidence="7">
    <location>
        <begin position="224"/>
        <end position="242"/>
    </location>
</feature>
<dbReference type="NCBIfam" id="TIGR00544">
    <property type="entry name" value="lgt"/>
    <property type="match status" value="1"/>
</dbReference>
<dbReference type="UniPathway" id="UPA00664"/>
<evidence type="ECO:0000256" key="7">
    <source>
        <dbReference type="HAMAP-Rule" id="MF_01147"/>
    </source>
</evidence>
<comment type="function">
    <text evidence="7">Catalyzes the transfer of the diacylglyceryl group from phosphatidylglycerol to the sulfhydryl group of the N-terminal cysteine of a prolipoprotein, the first step in the formation of mature lipoproteins.</text>
</comment>
<dbReference type="OrthoDB" id="871140at2"/>
<evidence type="ECO:0000256" key="4">
    <source>
        <dbReference type="ARBA" id="ARBA00022692"/>
    </source>
</evidence>
<feature type="binding site" evidence="7">
    <location>
        <position position="152"/>
    </location>
    <ligand>
        <name>a 1,2-diacyl-sn-glycero-3-phospho-(1'-sn-glycerol)</name>
        <dbReference type="ChEBI" id="CHEBI:64716"/>
    </ligand>
</feature>
<dbReference type="Pfam" id="PF01790">
    <property type="entry name" value="LGT"/>
    <property type="match status" value="1"/>
</dbReference>
<evidence type="ECO:0000256" key="6">
    <source>
        <dbReference type="ARBA" id="ARBA00023136"/>
    </source>
</evidence>
<evidence type="ECO:0000256" key="1">
    <source>
        <dbReference type="ARBA" id="ARBA00007150"/>
    </source>
</evidence>
<evidence type="ECO:0000256" key="8">
    <source>
        <dbReference type="SAM" id="MobiDB-lite"/>
    </source>
</evidence>
<organism evidence="9 10">
    <name type="scientific">Thermoclostridium caenicola</name>
    <dbReference type="NCBI Taxonomy" id="659425"/>
    <lineage>
        <taxon>Bacteria</taxon>
        <taxon>Bacillati</taxon>
        <taxon>Bacillota</taxon>
        <taxon>Clostridia</taxon>
        <taxon>Eubacteriales</taxon>
        <taxon>Oscillospiraceae</taxon>
        <taxon>Thermoclostridium</taxon>
    </lineage>
</organism>
<dbReference type="PROSITE" id="PS01311">
    <property type="entry name" value="LGT"/>
    <property type="match status" value="1"/>
</dbReference>
<evidence type="ECO:0000256" key="2">
    <source>
        <dbReference type="ARBA" id="ARBA00022475"/>
    </source>
</evidence>